<keyword evidence="2" id="KW-1185">Reference proteome</keyword>
<name>A0A5C1QFV0_9SPIO</name>
<evidence type="ECO:0000313" key="2">
    <source>
        <dbReference type="Proteomes" id="UP000323824"/>
    </source>
</evidence>
<protein>
    <recommendedName>
        <fullName evidence="3">Type II secretion system protein GspE N-terminal domain-containing protein</fullName>
    </recommendedName>
</protein>
<dbReference type="EMBL" id="CP035807">
    <property type="protein sequence ID" value="QEN05949.1"/>
    <property type="molecule type" value="Genomic_DNA"/>
</dbReference>
<dbReference type="Proteomes" id="UP000323824">
    <property type="component" value="Chromosome"/>
</dbReference>
<gene>
    <name evidence="1" type="ORF">EW093_15015</name>
</gene>
<reference evidence="1 2" key="2">
    <citation type="submission" date="2019-09" db="EMBL/GenBank/DDBJ databases">
        <title>Complete Genome Sequence and Methylome Analysis of free living Spirochaetas.</title>
        <authorList>
            <person name="Leshcheva N."/>
            <person name="Mikheeva N."/>
        </authorList>
    </citation>
    <scope>NUCLEOTIDE SEQUENCE [LARGE SCALE GENOMIC DNA]</scope>
    <source>
        <strain evidence="1 2">P</strain>
    </source>
</reference>
<organism evidence="1 2">
    <name type="scientific">Thiospirochaeta perfilievii</name>
    <dbReference type="NCBI Taxonomy" id="252967"/>
    <lineage>
        <taxon>Bacteria</taxon>
        <taxon>Pseudomonadati</taxon>
        <taxon>Spirochaetota</taxon>
        <taxon>Spirochaetia</taxon>
        <taxon>Spirochaetales</taxon>
        <taxon>Spirochaetaceae</taxon>
        <taxon>Thiospirochaeta</taxon>
    </lineage>
</organism>
<reference evidence="1 2" key="1">
    <citation type="submission" date="2019-02" db="EMBL/GenBank/DDBJ databases">
        <authorList>
            <person name="Fomenkov A."/>
            <person name="Dubinina G."/>
            <person name="Grabovich M."/>
            <person name="Vincze T."/>
            <person name="Roberts R.J."/>
        </authorList>
    </citation>
    <scope>NUCLEOTIDE SEQUENCE [LARGE SCALE GENOMIC DNA]</scope>
    <source>
        <strain evidence="1 2">P</strain>
    </source>
</reference>
<dbReference type="RefSeq" id="WP_149569183.1">
    <property type="nucleotide sequence ID" value="NZ_CP035807.1"/>
</dbReference>
<evidence type="ECO:0008006" key="3">
    <source>
        <dbReference type="Google" id="ProtNLM"/>
    </source>
</evidence>
<dbReference type="KEGG" id="sper:EW093_15015"/>
<evidence type="ECO:0000313" key="1">
    <source>
        <dbReference type="EMBL" id="QEN05949.1"/>
    </source>
</evidence>
<sequence>MNEKIGQYLVRLDLLSFDQAEEILKIQEEQPNKKFGEIAIELGYITHDDIEYFLEKTPSRI</sequence>
<accession>A0A5C1QFV0</accession>
<dbReference type="AlphaFoldDB" id="A0A5C1QFV0"/>
<dbReference type="OrthoDB" id="371100at2"/>
<dbReference type="InterPro" id="IPR037257">
    <property type="entry name" value="T2SS_E_N_sf"/>
</dbReference>
<proteinExistence type="predicted"/>
<dbReference type="SUPFAM" id="SSF160246">
    <property type="entry name" value="EspE N-terminal domain-like"/>
    <property type="match status" value="1"/>
</dbReference>